<reference evidence="1" key="1">
    <citation type="submission" date="2023-05" db="EMBL/GenBank/DDBJ databases">
        <authorList>
            <person name="Zhang X."/>
        </authorList>
    </citation>
    <scope>NUCLEOTIDE SEQUENCE</scope>
    <source>
        <strain evidence="1">BD1B2-1</strain>
    </source>
</reference>
<proteinExistence type="predicted"/>
<gene>
    <name evidence="1" type="ORF">QNI22_04855</name>
</gene>
<keyword evidence="2" id="KW-1185">Reference proteome</keyword>
<dbReference type="Proteomes" id="UP001232063">
    <property type="component" value="Unassembled WGS sequence"/>
</dbReference>
<comment type="caution">
    <text evidence="1">The sequence shown here is derived from an EMBL/GenBank/DDBJ whole genome shotgun (WGS) entry which is preliminary data.</text>
</comment>
<evidence type="ECO:0000313" key="1">
    <source>
        <dbReference type="EMBL" id="MDJ1499959.1"/>
    </source>
</evidence>
<dbReference type="EMBL" id="JASJOU010000001">
    <property type="protein sequence ID" value="MDJ1499959.1"/>
    <property type="molecule type" value="Genomic_DNA"/>
</dbReference>
<protein>
    <submittedName>
        <fullName evidence="1">Uncharacterized protein</fullName>
    </submittedName>
</protein>
<name>A0AAE3R267_9BACT</name>
<evidence type="ECO:0000313" key="2">
    <source>
        <dbReference type="Proteomes" id="UP001232063"/>
    </source>
</evidence>
<dbReference type="AlphaFoldDB" id="A0AAE3R267"/>
<accession>A0AAE3R267</accession>
<organism evidence="1 2">
    <name type="scientific">Xanthocytophaga agilis</name>
    <dbReference type="NCBI Taxonomy" id="3048010"/>
    <lineage>
        <taxon>Bacteria</taxon>
        <taxon>Pseudomonadati</taxon>
        <taxon>Bacteroidota</taxon>
        <taxon>Cytophagia</taxon>
        <taxon>Cytophagales</taxon>
        <taxon>Rhodocytophagaceae</taxon>
        <taxon>Xanthocytophaga</taxon>
    </lineage>
</organism>
<sequence>MRCILLVWLLILSVEDAKADLHPSISIIDMCFKADAVIEGRYLGDDKVVIERIYKAHFMLTDTLEVRNMDIHFSFPAVNHLILFVSFNHPEDYWNNVASQYGQQKTSKPENGWNSLDPYYCSTLFLRDYDTAYKIKTIMTDSIIGSSGVIWFQNTTCYRYYQVTNPGGFGLFDMMREEGFWIVKGHRFNGLEDLRYEISKCIEEVGIWKQTIQISDTIEKARQLSKFLLQKTTPVPYSYWYYSAMIARNGMIGMEKIAFPFLFEQLQKADTSEYLDNLLMVLENVLVDNNLLIPALCNLKHSKQELDKDYRQMIIRLLEKTQDKKAIPCLRKFFEEDSLYKTEAAFVLCTLKDIDYYSELEAFLTQPPINFDSEDRRRLKALYVLDSKKATPIIRRMAQKYDIYFDEKPVSGYHYEYKKNEVIAKVPAKQQNLSELLKELKKSRRKQIRI</sequence>
<dbReference type="RefSeq" id="WP_314509494.1">
    <property type="nucleotide sequence ID" value="NZ_JASJOU010000001.1"/>
</dbReference>